<evidence type="ECO:0000313" key="1">
    <source>
        <dbReference type="EMBL" id="MPN40183.1"/>
    </source>
</evidence>
<reference evidence="1" key="1">
    <citation type="submission" date="2019-08" db="EMBL/GenBank/DDBJ databases">
        <authorList>
            <person name="Kucharzyk K."/>
            <person name="Murdoch R.W."/>
            <person name="Higgins S."/>
            <person name="Loffler F."/>
        </authorList>
    </citation>
    <scope>NUCLEOTIDE SEQUENCE</scope>
</reference>
<organism evidence="1">
    <name type="scientific">bioreactor metagenome</name>
    <dbReference type="NCBI Taxonomy" id="1076179"/>
    <lineage>
        <taxon>unclassified sequences</taxon>
        <taxon>metagenomes</taxon>
        <taxon>ecological metagenomes</taxon>
    </lineage>
</organism>
<proteinExistence type="predicted"/>
<sequence length="190" mass="19853">MGGKGLGLTSKKVGVFGKIPYAQKVAAFIVKSGINQVAGTIRLGGEDAGHGGKGGIVMGKIKVPQINGDTGGGGFFPLKGGGEANLCAGNQICHGIPENRIGGFAWKHDGLVRENGGKLHLFRSSRKAKGKFGLGYNERRIPRVFIGYGSIEGGAFGTGKNIGRCAPYLGRWTSFGGSGILTFRKSRFRV</sequence>
<dbReference type="EMBL" id="VSSQ01096422">
    <property type="protein sequence ID" value="MPN40183.1"/>
    <property type="molecule type" value="Genomic_DNA"/>
</dbReference>
<dbReference type="AlphaFoldDB" id="A0A645HXZ4"/>
<comment type="caution">
    <text evidence="1">The sequence shown here is derived from an EMBL/GenBank/DDBJ whole genome shotgun (WGS) entry which is preliminary data.</text>
</comment>
<accession>A0A645HXZ4</accession>
<protein>
    <submittedName>
        <fullName evidence="1">Uncharacterized protein</fullName>
    </submittedName>
</protein>
<name>A0A645HXZ4_9ZZZZ</name>
<gene>
    <name evidence="1" type="ORF">SDC9_187719</name>
</gene>